<organism evidence="10 11">
    <name type="scientific">Phanerochaete sordida</name>
    <dbReference type="NCBI Taxonomy" id="48140"/>
    <lineage>
        <taxon>Eukaryota</taxon>
        <taxon>Fungi</taxon>
        <taxon>Dikarya</taxon>
        <taxon>Basidiomycota</taxon>
        <taxon>Agaricomycotina</taxon>
        <taxon>Agaricomycetes</taxon>
        <taxon>Polyporales</taxon>
        <taxon>Phanerochaetaceae</taxon>
        <taxon>Phanerochaete</taxon>
    </lineage>
</organism>
<dbReference type="InterPro" id="IPR002401">
    <property type="entry name" value="Cyt_P450_E_grp-I"/>
</dbReference>
<keyword evidence="6" id="KW-0560">Oxidoreductase</keyword>
<evidence type="ECO:0000256" key="4">
    <source>
        <dbReference type="ARBA" id="ARBA00022617"/>
    </source>
</evidence>
<comment type="caution">
    <text evidence="10">The sequence shown here is derived from an EMBL/GenBank/DDBJ whole genome shotgun (WGS) entry which is preliminary data.</text>
</comment>
<dbReference type="Gene3D" id="1.10.630.10">
    <property type="entry name" value="Cytochrome P450"/>
    <property type="match status" value="1"/>
</dbReference>
<dbReference type="GO" id="GO:0005506">
    <property type="term" value="F:iron ion binding"/>
    <property type="evidence" value="ECO:0007669"/>
    <property type="project" value="InterPro"/>
</dbReference>
<name>A0A9P3G5V6_9APHY</name>
<evidence type="ECO:0000256" key="8">
    <source>
        <dbReference type="ARBA" id="ARBA00023033"/>
    </source>
</evidence>
<gene>
    <name evidence="10" type="ORF">PsYK624_049230</name>
</gene>
<evidence type="ECO:0000256" key="1">
    <source>
        <dbReference type="ARBA" id="ARBA00001971"/>
    </source>
</evidence>
<keyword evidence="5 9" id="KW-0479">Metal-binding</keyword>
<dbReference type="InterPro" id="IPR036396">
    <property type="entry name" value="Cyt_P450_sf"/>
</dbReference>
<dbReference type="AlphaFoldDB" id="A0A9P3G5V6"/>
<dbReference type="PANTHER" id="PTHR24305">
    <property type="entry name" value="CYTOCHROME P450"/>
    <property type="match status" value="1"/>
</dbReference>
<evidence type="ECO:0000256" key="2">
    <source>
        <dbReference type="ARBA" id="ARBA00005179"/>
    </source>
</evidence>
<protein>
    <submittedName>
        <fullName evidence="10">Cytochrome P450</fullName>
    </submittedName>
</protein>
<dbReference type="SUPFAM" id="SSF48264">
    <property type="entry name" value="Cytochrome P450"/>
    <property type="match status" value="1"/>
</dbReference>
<dbReference type="OrthoDB" id="1470350at2759"/>
<evidence type="ECO:0000313" key="11">
    <source>
        <dbReference type="Proteomes" id="UP000703269"/>
    </source>
</evidence>
<evidence type="ECO:0000256" key="3">
    <source>
        <dbReference type="ARBA" id="ARBA00010617"/>
    </source>
</evidence>
<dbReference type="Proteomes" id="UP000703269">
    <property type="component" value="Unassembled WGS sequence"/>
</dbReference>
<proteinExistence type="inferred from homology"/>
<reference evidence="10 11" key="1">
    <citation type="submission" date="2021-08" db="EMBL/GenBank/DDBJ databases">
        <title>Draft Genome Sequence of Phanerochaete sordida strain YK-624.</title>
        <authorList>
            <person name="Mori T."/>
            <person name="Dohra H."/>
            <person name="Suzuki T."/>
            <person name="Kawagishi H."/>
            <person name="Hirai H."/>
        </authorList>
    </citation>
    <scope>NUCLEOTIDE SEQUENCE [LARGE SCALE GENOMIC DNA]</scope>
    <source>
        <strain evidence="10 11">YK-624</strain>
    </source>
</reference>
<accession>A0A9P3G5V6</accession>
<comment type="similarity">
    <text evidence="3">Belongs to the cytochrome P450 family.</text>
</comment>
<dbReference type="InterPro" id="IPR001128">
    <property type="entry name" value="Cyt_P450"/>
</dbReference>
<evidence type="ECO:0000256" key="5">
    <source>
        <dbReference type="ARBA" id="ARBA00022723"/>
    </source>
</evidence>
<evidence type="ECO:0000256" key="7">
    <source>
        <dbReference type="ARBA" id="ARBA00023004"/>
    </source>
</evidence>
<keyword evidence="11" id="KW-1185">Reference proteome</keyword>
<evidence type="ECO:0000256" key="9">
    <source>
        <dbReference type="PIRSR" id="PIRSR602401-1"/>
    </source>
</evidence>
<dbReference type="GO" id="GO:0016705">
    <property type="term" value="F:oxidoreductase activity, acting on paired donors, with incorporation or reduction of molecular oxygen"/>
    <property type="evidence" value="ECO:0007669"/>
    <property type="project" value="InterPro"/>
</dbReference>
<dbReference type="GO" id="GO:0020037">
    <property type="term" value="F:heme binding"/>
    <property type="evidence" value="ECO:0007669"/>
    <property type="project" value="InterPro"/>
</dbReference>
<comment type="cofactor">
    <cofactor evidence="1 9">
        <name>heme</name>
        <dbReference type="ChEBI" id="CHEBI:30413"/>
    </cofactor>
</comment>
<dbReference type="EMBL" id="BPQB01000010">
    <property type="protein sequence ID" value="GJE88836.1"/>
    <property type="molecule type" value="Genomic_DNA"/>
</dbReference>
<dbReference type="Pfam" id="PF00067">
    <property type="entry name" value="p450"/>
    <property type="match status" value="1"/>
</dbReference>
<sequence>MLPLLQPVLLVTLVWGVWKVFHRYVVRSPLDNIPGPEPSSFWLGSLNDIFHRHAWTFHDRIMQEYGPVSKVRTVLGTQSLYVYDPKALNHIILKDQYIYDEPGWFLEWHRMIFGPTLIATTGDHHRKQRKLLNAIFSIARMRNTAPIFYDVAHRLKKAISTELKDGPEEMNLIEWFSRAALELAGRGGVAYSFDALEPNSPNSDFGMTVKQYSPTTIALHFWRTLSPYASWYIPRRVRLFLGKWIPHKDIRKIQMIAEQISAQSKKIYEHRMAAFARGDEVAVREISEGRDVLSYIIRAGLASEEERLPKEETMAHMSGLILGATDTTSNALARTFQLLAENPDVQDKMRAELLQASPDGEDIPYDQLVHLPYLDAVCRETLRLYPPIGLLAREAREDIMLPVDEPVHGLDGTVINEVFVPKHTTILLSVRACNRNPLIWGEDAAEWKPERWLNPLPKSLNDARVPGVYANQMTFLGGDRACLGFKFSQLEMKVVLDVLLRAFRFQPAHDHKDIYWNSAGISYPTIGRTSDKLALPIKIEAIEN</sequence>
<dbReference type="PRINTS" id="PR00463">
    <property type="entry name" value="EP450I"/>
</dbReference>
<feature type="binding site" description="axial binding residue" evidence="9">
    <location>
        <position position="482"/>
    </location>
    <ligand>
        <name>heme</name>
        <dbReference type="ChEBI" id="CHEBI:30413"/>
    </ligand>
    <ligandPart>
        <name>Fe</name>
        <dbReference type="ChEBI" id="CHEBI:18248"/>
    </ligandPart>
</feature>
<keyword evidence="4 9" id="KW-0349">Heme</keyword>
<keyword evidence="7 9" id="KW-0408">Iron</keyword>
<keyword evidence="8" id="KW-0503">Monooxygenase</keyword>
<dbReference type="GO" id="GO:0004497">
    <property type="term" value="F:monooxygenase activity"/>
    <property type="evidence" value="ECO:0007669"/>
    <property type="project" value="UniProtKB-KW"/>
</dbReference>
<evidence type="ECO:0000256" key="6">
    <source>
        <dbReference type="ARBA" id="ARBA00023002"/>
    </source>
</evidence>
<comment type="pathway">
    <text evidence="2">Secondary metabolite biosynthesis.</text>
</comment>
<dbReference type="PANTHER" id="PTHR24305:SF166">
    <property type="entry name" value="CYTOCHROME P450 12A4, MITOCHONDRIAL-RELATED"/>
    <property type="match status" value="1"/>
</dbReference>
<dbReference type="InterPro" id="IPR050121">
    <property type="entry name" value="Cytochrome_P450_monoxygenase"/>
</dbReference>
<dbReference type="PRINTS" id="PR00385">
    <property type="entry name" value="P450"/>
</dbReference>
<evidence type="ECO:0000313" key="10">
    <source>
        <dbReference type="EMBL" id="GJE88836.1"/>
    </source>
</evidence>